<gene>
    <name evidence="4" type="ORF">DIU77_018870</name>
</gene>
<comment type="subunit">
    <text evidence="2">Heterodimer of SbcC and SbcD.</text>
</comment>
<name>A0ABD6FM85_9PSEU</name>
<organism evidence="4 5">
    <name type="scientific">Thermocrispum agreste</name>
    <dbReference type="NCBI Taxonomy" id="37925"/>
    <lineage>
        <taxon>Bacteria</taxon>
        <taxon>Bacillati</taxon>
        <taxon>Actinomycetota</taxon>
        <taxon>Actinomycetes</taxon>
        <taxon>Pseudonocardiales</taxon>
        <taxon>Pseudonocardiaceae</taxon>
        <taxon>Thermocrispum</taxon>
    </lineage>
</organism>
<dbReference type="PANTHER" id="PTHR32114">
    <property type="entry name" value="ABC TRANSPORTER ABCH.3"/>
    <property type="match status" value="1"/>
</dbReference>
<comment type="caution">
    <text evidence="4">The sequence shown here is derived from an EMBL/GenBank/DDBJ whole genome shotgun (WGS) entry which is preliminary data.</text>
</comment>
<sequence length="272" mass="29018">EVIARLDAEVTDAEVQERSARDILADPKLAGIEPDMQVDVAGAKAEAEQARKAADAALVTEQSAKDRVEQLEELGERLQERSARLAPLEAEFAELDALTDVLNGRGQNTKRMSLRSYVLAARLEEVAVAATARLRVMSQGRYAFVHSDAAGARGTRGGLGLDVLDDYSGTVRSTKTLSGGESFLASLALALGLADVVSAEAGGVQLDTLFIDEGFGTLDAETLDVVMDTLDGLRAGGRVVGLVSHVEEMRQRIPTKLFVRKGRTGSTLHMQV</sequence>
<dbReference type="SUPFAM" id="SSF52540">
    <property type="entry name" value="P-loop containing nucleoside triphosphate hydrolases"/>
    <property type="match status" value="1"/>
</dbReference>
<comment type="similarity">
    <text evidence="1">Belongs to the SMC family. SbcC subfamily.</text>
</comment>
<evidence type="ECO:0000256" key="3">
    <source>
        <dbReference type="ARBA" id="ARBA00013368"/>
    </source>
</evidence>
<evidence type="ECO:0000256" key="1">
    <source>
        <dbReference type="ARBA" id="ARBA00006930"/>
    </source>
</evidence>
<dbReference type="AlphaFoldDB" id="A0ABD6FM85"/>
<reference evidence="4 5" key="1">
    <citation type="journal article" date="2021" name="BMC Genomics">
        <title>Genome-resolved metagenome and metatranscriptome analyses of thermophilic composting reveal key bacterial players and their metabolic interactions.</title>
        <authorList>
            <person name="Braga L.P.P."/>
            <person name="Pereira R.V."/>
            <person name="Martins L.F."/>
            <person name="Moura L.M.S."/>
            <person name="Sanchez F.B."/>
            <person name="Patane J.S.L."/>
            <person name="da Silva A.M."/>
            <person name="Setubal J.C."/>
        </authorList>
    </citation>
    <scope>NUCLEOTIDE SEQUENCE [LARGE SCALE GENOMIC DNA]</scope>
    <source>
        <strain evidence="4">ZC4RG45</strain>
    </source>
</reference>
<proteinExistence type="inferred from homology"/>
<dbReference type="Gene3D" id="3.40.50.300">
    <property type="entry name" value="P-loop containing nucleotide triphosphate hydrolases"/>
    <property type="match status" value="1"/>
</dbReference>
<evidence type="ECO:0000313" key="5">
    <source>
        <dbReference type="Proteomes" id="UP000249324"/>
    </source>
</evidence>
<dbReference type="PANTHER" id="PTHR32114:SF2">
    <property type="entry name" value="ABC TRANSPORTER ABCH.3"/>
    <property type="match status" value="1"/>
</dbReference>
<feature type="non-terminal residue" evidence="4">
    <location>
        <position position="1"/>
    </location>
</feature>
<dbReference type="EMBL" id="QGUI02000426">
    <property type="protein sequence ID" value="MFO7194306.1"/>
    <property type="molecule type" value="Genomic_DNA"/>
</dbReference>
<dbReference type="InterPro" id="IPR027417">
    <property type="entry name" value="P-loop_NTPase"/>
</dbReference>
<accession>A0ABD6FM85</accession>
<evidence type="ECO:0000256" key="2">
    <source>
        <dbReference type="ARBA" id="ARBA00011322"/>
    </source>
</evidence>
<dbReference type="Proteomes" id="UP000249324">
    <property type="component" value="Unassembled WGS sequence"/>
</dbReference>
<dbReference type="Pfam" id="PF13558">
    <property type="entry name" value="SbcC_Walker_B"/>
    <property type="match status" value="1"/>
</dbReference>
<protein>
    <recommendedName>
        <fullName evidence="3">Nuclease SbcCD subunit C</fullName>
    </recommendedName>
</protein>
<evidence type="ECO:0000313" key="4">
    <source>
        <dbReference type="EMBL" id="MFO7194306.1"/>
    </source>
</evidence>